<feature type="transmembrane region" description="Helical" evidence="1">
    <location>
        <begin position="6"/>
        <end position="30"/>
    </location>
</feature>
<dbReference type="EMBL" id="GGEC01068473">
    <property type="protein sequence ID" value="MBX48957.1"/>
    <property type="molecule type" value="Transcribed_RNA"/>
</dbReference>
<keyword evidence="1" id="KW-0472">Membrane</keyword>
<evidence type="ECO:0000313" key="2">
    <source>
        <dbReference type="EMBL" id="MBX48957.1"/>
    </source>
</evidence>
<keyword evidence="1" id="KW-0812">Transmembrane</keyword>
<dbReference type="AlphaFoldDB" id="A0A2P2P2K7"/>
<evidence type="ECO:0000256" key="1">
    <source>
        <dbReference type="SAM" id="Phobius"/>
    </source>
</evidence>
<proteinExistence type="predicted"/>
<accession>A0A2P2P2K7</accession>
<sequence length="38" mass="4496">MWKELFIFLFIYLLIFLVTVGILMCNAYVVSSYGFNLI</sequence>
<organism evidence="2">
    <name type="scientific">Rhizophora mucronata</name>
    <name type="common">Asiatic mangrove</name>
    <dbReference type="NCBI Taxonomy" id="61149"/>
    <lineage>
        <taxon>Eukaryota</taxon>
        <taxon>Viridiplantae</taxon>
        <taxon>Streptophyta</taxon>
        <taxon>Embryophyta</taxon>
        <taxon>Tracheophyta</taxon>
        <taxon>Spermatophyta</taxon>
        <taxon>Magnoliopsida</taxon>
        <taxon>eudicotyledons</taxon>
        <taxon>Gunneridae</taxon>
        <taxon>Pentapetalae</taxon>
        <taxon>rosids</taxon>
        <taxon>fabids</taxon>
        <taxon>Malpighiales</taxon>
        <taxon>Rhizophoraceae</taxon>
        <taxon>Rhizophora</taxon>
    </lineage>
</organism>
<protein>
    <submittedName>
        <fullName evidence="2">Uncharacterized protein</fullName>
    </submittedName>
</protein>
<keyword evidence="1" id="KW-1133">Transmembrane helix</keyword>
<name>A0A2P2P2K7_RHIMU</name>
<reference evidence="2" key="1">
    <citation type="submission" date="2018-02" db="EMBL/GenBank/DDBJ databases">
        <title>Rhizophora mucronata_Transcriptome.</title>
        <authorList>
            <person name="Meera S.P."/>
            <person name="Sreeshan A."/>
            <person name="Augustine A."/>
        </authorList>
    </citation>
    <scope>NUCLEOTIDE SEQUENCE</scope>
    <source>
        <tissue evidence="2">Leaf</tissue>
    </source>
</reference>